<dbReference type="PANTHER" id="PTHR42756">
    <property type="entry name" value="TRANSCRIPTIONAL REGULATOR, MARR"/>
    <property type="match status" value="1"/>
</dbReference>
<proteinExistence type="predicted"/>
<evidence type="ECO:0000313" key="5">
    <source>
        <dbReference type="EMBL" id="PJZ15039.1"/>
    </source>
</evidence>
<reference evidence="5 6" key="1">
    <citation type="submission" date="2016-10" db="EMBL/GenBank/DDBJ databases">
        <title>WGS of isloates from the oral cavity of healthy individuals.</title>
        <authorList>
            <person name="Sharma S."/>
            <person name="Pal V.K."/>
            <person name="Patil P.B."/>
            <person name="Korpole S."/>
            <person name="Grover V."/>
        </authorList>
    </citation>
    <scope>NUCLEOTIDE SEQUENCE [LARGE SCALE GENOMIC DNA]</scope>
    <source>
        <strain evidence="5 6">DISK12</strain>
    </source>
</reference>
<dbReference type="Pfam" id="PF12802">
    <property type="entry name" value="MarR_2"/>
    <property type="match status" value="1"/>
</dbReference>
<accession>A0A2M9WL15</accession>
<dbReference type="Gene3D" id="1.10.10.10">
    <property type="entry name" value="Winged helix-like DNA-binding domain superfamily/Winged helix DNA-binding domain"/>
    <property type="match status" value="1"/>
</dbReference>
<keyword evidence="3" id="KW-0804">Transcription</keyword>
<dbReference type="GO" id="GO:0003677">
    <property type="term" value="F:DNA binding"/>
    <property type="evidence" value="ECO:0007669"/>
    <property type="project" value="UniProtKB-KW"/>
</dbReference>
<dbReference type="InterPro" id="IPR036390">
    <property type="entry name" value="WH_DNA-bd_sf"/>
</dbReference>
<evidence type="ECO:0000259" key="4">
    <source>
        <dbReference type="PROSITE" id="PS50995"/>
    </source>
</evidence>
<dbReference type="PANTHER" id="PTHR42756:SF1">
    <property type="entry name" value="TRANSCRIPTIONAL REPRESSOR OF EMRAB OPERON"/>
    <property type="match status" value="1"/>
</dbReference>
<dbReference type="GO" id="GO:0003700">
    <property type="term" value="F:DNA-binding transcription factor activity"/>
    <property type="evidence" value="ECO:0007669"/>
    <property type="project" value="InterPro"/>
</dbReference>
<dbReference type="AlphaFoldDB" id="A0A2M9WL15"/>
<dbReference type="PROSITE" id="PS50995">
    <property type="entry name" value="HTH_MARR_2"/>
    <property type="match status" value="1"/>
</dbReference>
<protein>
    <recommendedName>
        <fullName evidence="4">HTH marR-type domain-containing protein</fullName>
    </recommendedName>
</protein>
<gene>
    <name evidence="5" type="ORF">BHU41_10540</name>
</gene>
<feature type="domain" description="HTH marR-type" evidence="4">
    <location>
        <begin position="11"/>
        <end position="144"/>
    </location>
</feature>
<sequence length="149" mass="17196">MKENIVLSNKEIDIARLINILNKAEFNVLSKRFRDLNISDVQALVIISIFNSKTEIHQKDLERQFDVSNPTMTQSIQSMKKKELITKTKSQADGRYYALTLTDKGRKLYPKCMAIYTEIESIIDSVLSEAEKRALISSMNTLIRAFKEY</sequence>
<keyword evidence="2" id="KW-0238">DNA-binding</keyword>
<evidence type="ECO:0000256" key="3">
    <source>
        <dbReference type="ARBA" id="ARBA00023163"/>
    </source>
</evidence>
<keyword evidence="1" id="KW-0805">Transcription regulation</keyword>
<comment type="caution">
    <text evidence="5">The sequence shown here is derived from an EMBL/GenBank/DDBJ whole genome shotgun (WGS) entry which is preliminary data.</text>
</comment>
<name>A0A2M9WL15_9LACO</name>
<dbReference type="InterPro" id="IPR000835">
    <property type="entry name" value="HTH_MarR-typ"/>
</dbReference>
<dbReference type="InterPro" id="IPR036388">
    <property type="entry name" value="WH-like_DNA-bd_sf"/>
</dbReference>
<dbReference type="EMBL" id="MKXG01000251">
    <property type="protein sequence ID" value="PJZ15039.1"/>
    <property type="molecule type" value="Genomic_DNA"/>
</dbReference>
<dbReference type="Proteomes" id="UP000231914">
    <property type="component" value="Unassembled WGS sequence"/>
</dbReference>
<dbReference type="SMART" id="SM00347">
    <property type="entry name" value="HTH_MARR"/>
    <property type="match status" value="1"/>
</dbReference>
<evidence type="ECO:0000313" key="6">
    <source>
        <dbReference type="Proteomes" id="UP000231914"/>
    </source>
</evidence>
<organism evidence="5 6">
    <name type="scientific">Lactobacillus crispatus</name>
    <dbReference type="NCBI Taxonomy" id="47770"/>
    <lineage>
        <taxon>Bacteria</taxon>
        <taxon>Bacillati</taxon>
        <taxon>Bacillota</taxon>
        <taxon>Bacilli</taxon>
        <taxon>Lactobacillales</taxon>
        <taxon>Lactobacillaceae</taxon>
        <taxon>Lactobacillus</taxon>
    </lineage>
</organism>
<evidence type="ECO:0000256" key="1">
    <source>
        <dbReference type="ARBA" id="ARBA00023015"/>
    </source>
</evidence>
<evidence type="ECO:0000256" key="2">
    <source>
        <dbReference type="ARBA" id="ARBA00023125"/>
    </source>
</evidence>
<dbReference type="SUPFAM" id="SSF46785">
    <property type="entry name" value="Winged helix' DNA-binding domain"/>
    <property type="match status" value="1"/>
</dbReference>
<dbReference type="RefSeq" id="WP_100733156.1">
    <property type="nucleotide sequence ID" value="NZ_MKXG01000251.1"/>
</dbReference>